<keyword evidence="5" id="KW-1185">Reference proteome</keyword>
<evidence type="ECO:0000313" key="5">
    <source>
        <dbReference type="Proteomes" id="UP000663954"/>
    </source>
</evidence>
<reference evidence="1" key="6">
    <citation type="journal article" date="2022" name="Sci. Total Environ.">
        <title>Prevalence, transmission, and molecular epidemiology of tet(X)-positive bacteria among humans, animals, and environmental niches in China: An epidemiological, and genomic-based study.</title>
        <authorList>
            <person name="Dong N."/>
            <person name="Zeng Y."/>
            <person name="Cai C."/>
            <person name="Sun C."/>
            <person name="Lu J."/>
            <person name="Liu C."/>
            <person name="Zhou H."/>
            <person name="Sun Q."/>
            <person name="Shu L."/>
            <person name="Wang H."/>
            <person name="Wang Y."/>
            <person name="Wang S."/>
            <person name="Wu C."/>
            <person name="Chan E.W."/>
            <person name="Chen G."/>
            <person name="Shen Z."/>
            <person name="Chen S."/>
            <person name="Zhang R."/>
        </authorList>
    </citation>
    <scope>NUCLEOTIDE SEQUENCE</scope>
    <source>
        <strain evidence="1">DF49-4</strain>
    </source>
</reference>
<dbReference type="AlphaFoldDB" id="A0AAP4HD47"/>
<dbReference type="InterPro" id="IPR009387">
    <property type="entry name" value="HigB-2"/>
</dbReference>
<proteinExistence type="predicted"/>
<dbReference type="EMBL" id="CP046045">
    <property type="protein sequence ID" value="QGM27677.1"/>
    <property type="molecule type" value="Genomic_DNA"/>
</dbReference>
<dbReference type="Proteomes" id="UP000663954">
    <property type="component" value="Chromosome"/>
</dbReference>
<organism evidence="1 6">
    <name type="scientific">Acinetobacter towneri</name>
    <dbReference type="NCBI Taxonomy" id="202956"/>
    <lineage>
        <taxon>Bacteria</taxon>
        <taxon>Pseudomonadati</taxon>
        <taxon>Pseudomonadota</taxon>
        <taxon>Gammaproteobacteria</taxon>
        <taxon>Moraxellales</taxon>
        <taxon>Moraxellaceae</taxon>
        <taxon>Acinetobacter</taxon>
    </lineage>
</organism>
<evidence type="ECO:0000313" key="4">
    <source>
        <dbReference type="Proteomes" id="UP000405075"/>
    </source>
</evidence>
<evidence type="ECO:0000313" key="1">
    <source>
        <dbReference type="EMBL" id="MDM1718299.1"/>
    </source>
</evidence>
<name>A0AAP4HD47_9GAMM</name>
<reference evidence="3 5" key="3">
    <citation type="journal article" date="2020" name="Front. Cell. Infect. Microbiol.">
        <title>Characterization of Three Porcine Acinetobacter towneri Strains Co-Harboring tet(X3) and bla OXA-58.</title>
        <authorList>
            <person name="Ma J."/>
            <person name="Wang J."/>
            <person name="Feng J."/>
            <person name="Liu Y."/>
            <person name="Yang B."/>
            <person name="Li R."/>
            <person name="Bai L."/>
            <person name="He T."/>
            <person name="Wang X."/>
            <person name="Yang Z."/>
        </authorList>
    </citation>
    <scope>NUCLEOTIDE SEQUENCE [LARGE SCALE GENOMIC DNA]</scope>
    <source>
        <strain evidence="3 5">GX5</strain>
    </source>
</reference>
<reference evidence="2" key="2">
    <citation type="submission" date="2019-11" db="EMBL/GenBank/DDBJ databases">
        <authorList>
            <person name="Yao H."/>
            <person name="Du X."/>
            <person name="Yu R."/>
            <person name="Li A."/>
        </authorList>
    </citation>
    <scope>NUCLEOTIDE SEQUENCE</scope>
    <source>
        <strain evidence="2">19110F47</strain>
    </source>
</reference>
<evidence type="ECO:0000313" key="6">
    <source>
        <dbReference type="Proteomes" id="UP001174419"/>
    </source>
</evidence>
<dbReference type="Proteomes" id="UP000405075">
    <property type="component" value="Chromosome"/>
</dbReference>
<dbReference type="EMBL" id="JACANG010000005">
    <property type="protein sequence ID" value="MDM1718299.1"/>
    <property type="molecule type" value="Genomic_DNA"/>
</dbReference>
<reference evidence="4" key="1">
    <citation type="submission" date="2019-11" db="EMBL/GenBank/DDBJ databases">
        <title>Escherichia coli 1916D6.</title>
        <authorList>
            <person name="Yao H."/>
            <person name="Du X."/>
            <person name="Yu R."/>
            <person name="Li A."/>
        </authorList>
    </citation>
    <scope>NUCLEOTIDE SEQUENCE [LARGE SCALE GENOMIC DNA]</scope>
    <source>
        <strain evidence="4">19110F47</strain>
    </source>
</reference>
<accession>A0AAP4HD47</accession>
<dbReference type="PIRSF" id="PIRSF039032">
    <property type="entry name" value="HigB-2"/>
    <property type="match status" value="1"/>
</dbReference>
<reference evidence="1" key="4">
    <citation type="submission" date="2020-06" db="EMBL/GenBank/DDBJ databases">
        <authorList>
            <person name="Dong N."/>
        </authorList>
    </citation>
    <scope>NUCLEOTIDE SEQUENCE</scope>
    <source>
        <strain evidence="1">DF49-4</strain>
    </source>
</reference>
<dbReference type="GeneID" id="64223106"/>
<dbReference type="EMBL" id="CP071770">
    <property type="protein sequence ID" value="QTD60782.1"/>
    <property type="molecule type" value="Genomic_DNA"/>
</dbReference>
<evidence type="ECO:0000313" key="2">
    <source>
        <dbReference type="EMBL" id="QGM27677.1"/>
    </source>
</evidence>
<sequence>MYTICETTFFTNEYPYYWTEEQYNDFKIFIAENPTAGDVEPGTGGVRKIRWGGKSKGKQGGVRVIYYNRLANGEIWLLTLYSKDTITQLEKKTLRQLAELLK</sequence>
<evidence type="ECO:0000313" key="3">
    <source>
        <dbReference type="EMBL" id="QTD60782.1"/>
    </source>
</evidence>
<reference evidence="3" key="5">
    <citation type="submission" date="2021-03" db="EMBL/GenBank/DDBJ databases">
        <authorList>
            <person name="Ma J."/>
        </authorList>
    </citation>
    <scope>NUCLEOTIDE SEQUENCE</scope>
    <source>
        <strain evidence="3">GX5</strain>
    </source>
</reference>
<protein>
    <submittedName>
        <fullName evidence="1">Transcriptional regulator</fullName>
    </submittedName>
</protein>
<dbReference type="RefSeq" id="WP_096902348.1">
    <property type="nucleotide sequence ID" value="NZ_CP046045.1"/>
</dbReference>
<gene>
    <name evidence="2" type="ORF">GJD93_08280</name>
    <name evidence="1" type="ORF">HX110_03920</name>
    <name evidence="3" type="ORF">J4G45_08025</name>
</gene>
<dbReference type="Proteomes" id="UP001174419">
    <property type="component" value="Unassembled WGS sequence"/>
</dbReference>